<protein>
    <recommendedName>
        <fullName evidence="5">RanBP2-type domain-containing protein</fullName>
    </recommendedName>
</protein>
<evidence type="ECO:0000256" key="1">
    <source>
        <dbReference type="ARBA" id="ARBA00022723"/>
    </source>
</evidence>
<keyword evidence="2" id="KW-0863">Zinc-finger</keyword>
<dbReference type="InterPro" id="IPR001876">
    <property type="entry name" value="Znf_RanBP2"/>
</dbReference>
<feature type="region of interest" description="Disordered" evidence="4">
    <location>
        <begin position="29"/>
        <end position="105"/>
    </location>
</feature>
<organism evidence="6 7">
    <name type="scientific">Haemaphysalis longicornis</name>
    <name type="common">Bush tick</name>
    <dbReference type="NCBI Taxonomy" id="44386"/>
    <lineage>
        <taxon>Eukaryota</taxon>
        <taxon>Metazoa</taxon>
        <taxon>Ecdysozoa</taxon>
        <taxon>Arthropoda</taxon>
        <taxon>Chelicerata</taxon>
        <taxon>Arachnida</taxon>
        <taxon>Acari</taxon>
        <taxon>Parasitiformes</taxon>
        <taxon>Ixodida</taxon>
        <taxon>Ixodoidea</taxon>
        <taxon>Ixodidae</taxon>
        <taxon>Haemaphysalinae</taxon>
        <taxon>Haemaphysalis</taxon>
    </lineage>
</organism>
<feature type="domain" description="RanBP2-type" evidence="5">
    <location>
        <begin position="156"/>
        <end position="175"/>
    </location>
</feature>
<dbReference type="PROSITE" id="PS01358">
    <property type="entry name" value="ZF_RANBP2_1"/>
    <property type="match status" value="1"/>
</dbReference>
<name>A0A9J6FIP0_HAELO</name>
<keyword evidence="7" id="KW-1185">Reference proteome</keyword>
<gene>
    <name evidence="6" type="ORF">HPB48_002179</name>
</gene>
<dbReference type="Proteomes" id="UP000821853">
    <property type="component" value="Chromosome 1"/>
</dbReference>
<evidence type="ECO:0000259" key="5">
    <source>
        <dbReference type="PROSITE" id="PS01358"/>
    </source>
</evidence>
<keyword evidence="3" id="KW-0862">Zinc</keyword>
<evidence type="ECO:0000256" key="2">
    <source>
        <dbReference type="ARBA" id="ARBA00022771"/>
    </source>
</evidence>
<evidence type="ECO:0000256" key="3">
    <source>
        <dbReference type="ARBA" id="ARBA00022833"/>
    </source>
</evidence>
<feature type="compositionally biased region" description="Basic residues" evidence="4">
    <location>
        <begin position="58"/>
        <end position="69"/>
    </location>
</feature>
<proteinExistence type="predicted"/>
<feature type="compositionally biased region" description="Polar residues" evidence="4">
    <location>
        <begin position="70"/>
        <end position="82"/>
    </location>
</feature>
<feature type="region of interest" description="Disordered" evidence="4">
    <location>
        <begin position="117"/>
        <end position="152"/>
    </location>
</feature>
<dbReference type="OrthoDB" id="9978677at2759"/>
<feature type="compositionally biased region" description="Basic and acidic residues" evidence="4">
    <location>
        <begin position="143"/>
        <end position="152"/>
    </location>
</feature>
<dbReference type="VEuPathDB" id="VectorBase:HLOH_064168"/>
<comment type="caution">
    <text evidence="6">The sequence shown here is derived from an EMBL/GenBank/DDBJ whole genome shotgun (WGS) entry which is preliminary data.</text>
</comment>
<evidence type="ECO:0000313" key="6">
    <source>
        <dbReference type="EMBL" id="KAH9362201.1"/>
    </source>
</evidence>
<evidence type="ECO:0000256" key="4">
    <source>
        <dbReference type="SAM" id="MobiDB-lite"/>
    </source>
</evidence>
<dbReference type="AlphaFoldDB" id="A0A9J6FIP0"/>
<feature type="compositionally biased region" description="Pro residues" evidence="4">
    <location>
        <begin position="29"/>
        <end position="41"/>
    </location>
</feature>
<feature type="region of interest" description="Disordered" evidence="4">
    <location>
        <begin position="183"/>
        <end position="248"/>
    </location>
</feature>
<dbReference type="Gene3D" id="2.30.30.380">
    <property type="entry name" value="Zn-finger domain of Sec23/24"/>
    <property type="match status" value="1"/>
</dbReference>
<reference evidence="6 7" key="1">
    <citation type="journal article" date="2020" name="Cell">
        <title>Large-Scale Comparative Analyses of Tick Genomes Elucidate Their Genetic Diversity and Vector Capacities.</title>
        <authorList>
            <consortium name="Tick Genome and Microbiome Consortium (TIGMIC)"/>
            <person name="Jia N."/>
            <person name="Wang J."/>
            <person name="Shi W."/>
            <person name="Du L."/>
            <person name="Sun Y."/>
            <person name="Zhan W."/>
            <person name="Jiang J.F."/>
            <person name="Wang Q."/>
            <person name="Zhang B."/>
            <person name="Ji P."/>
            <person name="Bell-Sakyi L."/>
            <person name="Cui X.M."/>
            <person name="Yuan T.T."/>
            <person name="Jiang B.G."/>
            <person name="Yang W.F."/>
            <person name="Lam T.T."/>
            <person name="Chang Q.C."/>
            <person name="Ding S.J."/>
            <person name="Wang X.J."/>
            <person name="Zhu J.G."/>
            <person name="Ruan X.D."/>
            <person name="Zhao L."/>
            <person name="Wei J.T."/>
            <person name="Ye R.Z."/>
            <person name="Que T.C."/>
            <person name="Du C.H."/>
            <person name="Zhou Y.H."/>
            <person name="Cheng J.X."/>
            <person name="Dai P.F."/>
            <person name="Guo W.B."/>
            <person name="Han X.H."/>
            <person name="Huang E.J."/>
            <person name="Li L.F."/>
            <person name="Wei W."/>
            <person name="Gao Y.C."/>
            <person name="Liu J.Z."/>
            <person name="Shao H.Z."/>
            <person name="Wang X."/>
            <person name="Wang C.C."/>
            <person name="Yang T.C."/>
            <person name="Huo Q.B."/>
            <person name="Li W."/>
            <person name="Chen H.Y."/>
            <person name="Chen S.E."/>
            <person name="Zhou L.G."/>
            <person name="Ni X.B."/>
            <person name="Tian J.H."/>
            <person name="Sheng Y."/>
            <person name="Liu T."/>
            <person name="Pan Y.S."/>
            <person name="Xia L.Y."/>
            <person name="Li J."/>
            <person name="Zhao F."/>
            <person name="Cao W.C."/>
        </authorList>
    </citation>
    <scope>NUCLEOTIDE SEQUENCE [LARGE SCALE GENOMIC DNA]</scope>
    <source>
        <strain evidence="6">HaeL-2018</strain>
    </source>
</reference>
<accession>A0A9J6FIP0</accession>
<dbReference type="EMBL" id="JABSTR010000001">
    <property type="protein sequence ID" value="KAH9362201.1"/>
    <property type="molecule type" value="Genomic_DNA"/>
</dbReference>
<dbReference type="GO" id="GO:0008270">
    <property type="term" value="F:zinc ion binding"/>
    <property type="evidence" value="ECO:0007669"/>
    <property type="project" value="UniProtKB-KW"/>
</dbReference>
<keyword evidence="1" id="KW-0479">Metal-binding</keyword>
<feature type="compositionally biased region" description="Basic and acidic residues" evidence="4">
    <location>
        <begin position="205"/>
        <end position="223"/>
    </location>
</feature>
<sequence>MSVFKNFDITPIPHAGPFYPFGYPAYPPMYPPPWMRPPSPSPSQHSLPAVDASGERIHRPHHRKHKKSLSKTASRRQSSQDLSSEEENDQDSPSLDEPSPRGARDPQLACHHLVALTEGMPRRSRRSNAPAEQAPIGPQQEPAETHQLKWDPSKPWRCQHCTFINEAGSRICLICCKTTFREQSPAAKSDDEERQKKRAGFQDTLADKEIELSSIKNDADPPGKSEATPAAPDSESKPIPSADDDNQVNFTDDFIKEQQEVEKVSGTCPAPQLLNENDLVHVNVPAMFPQQSRSLSMVSDVTNLRLKVHPIINNHKPLFYNYAYTVPPHTLHTIT</sequence>
<dbReference type="SMART" id="SM00547">
    <property type="entry name" value="ZnF_RBZ"/>
    <property type="match status" value="1"/>
</dbReference>
<evidence type="ECO:0000313" key="7">
    <source>
        <dbReference type="Proteomes" id="UP000821853"/>
    </source>
</evidence>